<organism evidence="1">
    <name type="scientific">Eucalyptus grandis</name>
    <name type="common">Flooded gum</name>
    <dbReference type="NCBI Taxonomy" id="71139"/>
    <lineage>
        <taxon>Eukaryota</taxon>
        <taxon>Viridiplantae</taxon>
        <taxon>Streptophyta</taxon>
        <taxon>Embryophyta</taxon>
        <taxon>Tracheophyta</taxon>
        <taxon>Spermatophyta</taxon>
        <taxon>Magnoliopsida</taxon>
        <taxon>eudicotyledons</taxon>
        <taxon>Gunneridae</taxon>
        <taxon>Pentapetalae</taxon>
        <taxon>rosids</taxon>
        <taxon>malvids</taxon>
        <taxon>Myrtales</taxon>
        <taxon>Myrtaceae</taxon>
        <taxon>Myrtoideae</taxon>
        <taxon>Eucalypteae</taxon>
        <taxon>Eucalyptus</taxon>
    </lineage>
</organism>
<sequence>MCCMLDASHSHRTLLCALVYQSLGEDTRFLLSRRLRNWRSCAGKDASCARNVVAVSKTKPARGQPGPLI</sequence>
<accession>A0A059C0C4</accession>
<gene>
    <name evidence="1" type="ORF">EUGRSUZ_E00190</name>
</gene>
<dbReference type="Gramene" id="KCW71674">
    <property type="protein sequence ID" value="KCW71674"/>
    <property type="gene ID" value="EUGRSUZ_E00190"/>
</dbReference>
<reference evidence="1" key="1">
    <citation type="submission" date="2013-07" db="EMBL/GenBank/DDBJ databases">
        <title>The genome of Eucalyptus grandis.</title>
        <authorList>
            <person name="Schmutz J."/>
            <person name="Hayes R."/>
            <person name="Myburg A."/>
            <person name="Tuskan G."/>
            <person name="Grattapaglia D."/>
            <person name="Rokhsar D.S."/>
        </authorList>
    </citation>
    <scope>NUCLEOTIDE SEQUENCE</scope>
    <source>
        <tissue evidence="1">Leaf extractions</tissue>
    </source>
</reference>
<name>A0A059C0C4_EUCGR</name>
<protein>
    <submittedName>
        <fullName evidence="1">Uncharacterized protein</fullName>
    </submittedName>
</protein>
<dbReference type="AlphaFoldDB" id="A0A059C0C4"/>
<dbReference type="EMBL" id="KK198757">
    <property type="protein sequence ID" value="KCW71674.1"/>
    <property type="molecule type" value="Genomic_DNA"/>
</dbReference>
<evidence type="ECO:0000313" key="1">
    <source>
        <dbReference type="EMBL" id="KCW71674.1"/>
    </source>
</evidence>
<dbReference type="InParanoid" id="A0A059C0C4"/>
<proteinExistence type="predicted"/>